<dbReference type="SUPFAM" id="SSF56112">
    <property type="entry name" value="Protein kinase-like (PK-like)"/>
    <property type="match status" value="1"/>
</dbReference>
<dbReference type="Gene3D" id="3.40.50.300">
    <property type="entry name" value="P-loop containing nucleotide triphosphate hydrolases"/>
    <property type="match status" value="1"/>
</dbReference>
<feature type="region of interest" description="Disordered" evidence="1">
    <location>
        <begin position="819"/>
        <end position="857"/>
    </location>
</feature>
<proteinExistence type="predicted"/>
<organism evidence="3 4">
    <name type="scientific">Streptomyces anatolicus</name>
    <dbReference type="NCBI Taxonomy" id="2675858"/>
    <lineage>
        <taxon>Bacteria</taxon>
        <taxon>Bacillati</taxon>
        <taxon>Actinomycetota</taxon>
        <taxon>Actinomycetes</taxon>
        <taxon>Kitasatosporales</taxon>
        <taxon>Streptomycetaceae</taxon>
        <taxon>Streptomyces</taxon>
    </lineage>
</organism>
<dbReference type="Proteomes" id="UP001197114">
    <property type="component" value="Unassembled WGS sequence"/>
</dbReference>
<dbReference type="InterPro" id="IPR000719">
    <property type="entry name" value="Prot_kinase_dom"/>
</dbReference>
<dbReference type="Gene3D" id="1.10.510.10">
    <property type="entry name" value="Transferase(Phosphotransferase) domain 1"/>
    <property type="match status" value="1"/>
</dbReference>
<dbReference type="NCBIfam" id="NF041121">
    <property type="entry name" value="SAV_2336_NTERM"/>
    <property type="match status" value="1"/>
</dbReference>
<evidence type="ECO:0000313" key="3">
    <source>
        <dbReference type="EMBL" id="MBW5422077.1"/>
    </source>
</evidence>
<dbReference type="EMBL" id="WMBF01000083">
    <property type="protein sequence ID" value="MBW5422077.1"/>
    <property type="molecule type" value="Genomic_DNA"/>
</dbReference>
<dbReference type="SMART" id="SM00220">
    <property type="entry name" value="S_TKc"/>
    <property type="match status" value="1"/>
</dbReference>
<keyword evidence="4" id="KW-1185">Reference proteome</keyword>
<dbReference type="InterPro" id="IPR050625">
    <property type="entry name" value="ParA/MinD_ATPase"/>
</dbReference>
<protein>
    <recommendedName>
        <fullName evidence="2">Protein kinase domain-containing protein</fullName>
    </recommendedName>
</protein>
<dbReference type="PANTHER" id="PTHR43384">
    <property type="entry name" value="SEPTUM SITE-DETERMINING PROTEIN MIND HOMOLOG, CHLOROPLASTIC-RELATED"/>
    <property type="match status" value="1"/>
</dbReference>
<reference evidence="3 4" key="1">
    <citation type="submission" date="2019-11" db="EMBL/GenBank/DDBJ databases">
        <authorList>
            <person name="Ay H."/>
        </authorList>
    </citation>
    <scope>NUCLEOTIDE SEQUENCE [LARGE SCALE GENOMIC DNA]</scope>
    <source>
        <strain evidence="3 4">BG9H</strain>
    </source>
</reference>
<dbReference type="PANTHER" id="PTHR43384:SF14">
    <property type="entry name" value="ESX-1 SECRETION-ASSOCIATED PROTEIN ESPI"/>
    <property type="match status" value="1"/>
</dbReference>
<sequence>MSIHELLDAVWLATRIPTDGEAPLAQALHGAALPAPSSAAAPEAPPSCDTPPGQDAPGGSPAPGTPAPPPAQLLGALHAAAAAHSAPEFAELGPGGEHTADDGALPVRVPEEKALGHEELRFGRALRLLKQPQPHPHRREFDEQATAAALAETGLLDIVTRPARQRWLDLVLLIDDGISMLLWRRLAIELRALLERLGAFRGIRVLGLDTRSRRAPLLRGRPFDTNTPLLSPASVVDPSGGTLVLVISDGVGACWRDGRMRLALNQWARQGPTAILHTLPAHLWGGSGIRSEPWLVTTRRRGAANDTWDVSDPLLPPGLGEDFTDVPVPVLEPYPPAVAAWARLVASPGGSAELPLLIPPHAPAPRGRADTRGSDASTAVLRFRDAASPEAYRLAAHLAAVSPLTVPVMRLVQAAVPWQTDTAHLAEVFLGGLMQQVEPGDARLPPQHLRFGFTRDAQDILLDTASPIDLLRTTRTVTERLRALVGRSPDFPAWLAHPSGTSELLPGTRPFAWLEDRLLTHLGARPMAAPAPEETGVQEQVRLPSGLEAAPYWLPLRLQDLHALGPYTLQRRDGSSGTPTAYIGEDQDGRQVLLRVSSSSASPVARELLGIERRALRRMDGVYAPALVASDLRDVRVPWLALRLDTLGDGRPAPTLRAVFDAVGPLAGSPLFLWLGWHLARAVHRCHRRGIVHGSLTPGAILVTESTLHIIGWTSARIDGAWSASVSAMPPASPYRAPEVTYWGESRITAGDVYALGALLLHAATGRTWQPYEHDTLRGHPHFAELDAELGDLLLRCVTPEPESRPTVREVADALAARLPGAQPWDEPEYDADALASAPREHESAAEAEEDDSETWTRTIRAPLTRPLRIALVGVKDGVGCTTTTMMLGAVLADQRQERVLALDADRHAGRHVRIGGRVFRSTLAGLTDLASALPDVHSFEDLGLFLSPHRSGLMVLANDSVTRPSAGGQYTDQDFREVAWATRQYFHLTLVDSDKPTQLLLEHADRVVIVSRADPAGLTQAQQTMDRLVTLNRPDLVEEAVVVLNHSRPAAGWILDSGGVRGLRSRCRGIVTVPRDGHLAMASTVELSWLTPDAYKAYLRLAALLLGPRPMFP</sequence>
<evidence type="ECO:0000256" key="1">
    <source>
        <dbReference type="SAM" id="MobiDB-lite"/>
    </source>
</evidence>
<dbReference type="InterPro" id="IPR011009">
    <property type="entry name" value="Kinase-like_dom_sf"/>
</dbReference>
<comment type="caution">
    <text evidence="3">The sequence shown here is derived from an EMBL/GenBank/DDBJ whole genome shotgun (WGS) entry which is preliminary data.</text>
</comment>
<feature type="region of interest" description="Disordered" evidence="1">
    <location>
        <begin position="34"/>
        <end position="72"/>
    </location>
</feature>
<dbReference type="SUPFAM" id="SSF52540">
    <property type="entry name" value="P-loop containing nucleoside triphosphate hydrolases"/>
    <property type="match status" value="1"/>
</dbReference>
<feature type="domain" description="Protein kinase" evidence="2">
    <location>
        <begin position="567"/>
        <end position="826"/>
    </location>
</feature>
<accession>A0ABS6YL13</accession>
<dbReference type="InterPro" id="IPR047738">
    <property type="entry name" value="SAV_2336-like_N"/>
</dbReference>
<dbReference type="PROSITE" id="PS50011">
    <property type="entry name" value="PROTEIN_KINASE_DOM"/>
    <property type="match status" value="1"/>
</dbReference>
<dbReference type="InterPro" id="IPR027417">
    <property type="entry name" value="P-loop_NTPase"/>
</dbReference>
<evidence type="ECO:0000313" key="4">
    <source>
        <dbReference type="Proteomes" id="UP001197114"/>
    </source>
</evidence>
<dbReference type="Pfam" id="PF00069">
    <property type="entry name" value="Pkinase"/>
    <property type="match status" value="1"/>
</dbReference>
<gene>
    <name evidence="3" type="ORF">GKQ77_10950</name>
</gene>
<evidence type="ECO:0000259" key="2">
    <source>
        <dbReference type="PROSITE" id="PS50011"/>
    </source>
</evidence>
<name>A0ABS6YL13_9ACTN</name>
<dbReference type="RefSeq" id="WP_219688523.1">
    <property type="nucleotide sequence ID" value="NZ_WMBF01000083.1"/>
</dbReference>